<feature type="transmembrane region" description="Helical" evidence="7">
    <location>
        <begin position="81"/>
        <end position="101"/>
    </location>
</feature>
<comment type="similarity">
    <text evidence="2">Belongs to the polysaccharide synthase family.</text>
</comment>
<sequence>MSGELKRLALRGLLWSVVQSWGGKALTFLLFLVLARLLTPEQLGAAAAVMVVVSFLQILGEQGYGDALVQRQNLQPHEANLPFVVSIASACTLALAVALGAPWIAGAMRAEDLAPYLAVAALGLPLSSLWMFQEAFYRRGLQYRYLAARLLVVTAFAGALAIALAFAGWGTWSLVVQAVLAAGLSAAWMWRRPLWRPSRQFDRASFGEIFAFSRSVTTYRVADFVSARAVELIIITLHGTAALGLYSVGSRIYQTLMQLLSSSVMGVSLSALSRIAHDVDRLRAAYTKTLTIGSAVGTAVFVGVAAVASELTRTVFGERWADSAPVMQVLMLLGAVQCVQFMNGSVFNALGRPHYIALMTIAKASVTLAALALVPAGSAYELAVVFAVCQLSITPVTYWLVLRLLRMPVRSLLRHGAPFFVSAAVAFAGVQWLRASGLLPPSPVLQLGLLSASYLGVYVVLAALTGWGQLRAVASYLAR</sequence>
<keyword evidence="9" id="KW-1185">Reference proteome</keyword>
<feature type="transmembrane region" description="Helical" evidence="7">
    <location>
        <begin position="229"/>
        <end position="249"/>
    </location>
</feature>
<dbReference type="eggNOG" id="COG2244">
    <property type="taxonomic scope" value="Bacteria"/>
</dbReference>
<evidence type="ECO:0000313" key="8">
    <source>
        <dbReference type="EMBL" id="BAL94416.1"/>
    </source>
</evidence>
<feature type="transmembrane region" description="Helical" evidence="7">
    <location>
        <begin position="285"/>
        <end position="306"/>
    </location>
</feature>
<evidence type="ECO:0000313" key="9">
    <source>
        <dbReference type="Proteomes" id="UP000007883"/>
    </source>
</evidence>
<dbReference type="HOGENOM" id="CLU_026911_6_1_4"/>
<dbReference type="GO" id="GO:0005886">
    <property type="term" value="C:plasma membrane"/>
    <property type="evidence" value="ECO:0007669"/>
    <property type="project" value="UniProtKB-SubCell"/>
</dbReference>
<name>I0HN29_RUBGI</name>
<feature type="transmembrane region" description="Helical" evidence="7">
    <location>
        <begin position="455"/>
        <end position="478"/>
    </location>
</feature>
<dbReference type="PANTHER" id="PTHR30250:SF10">
    <property type="entry name" value="LIPOPOLYSACCHARIDE BIOSYNTHESIS PROTEIN WZXC"/>
    <property type="match status" value="1"/>
</dbReference>
<dbReference type="InterPro" id="IPR050833">
    <property type="entry name" value="Poly_Biosynth_Transport"/>
</dbReference>
<dbReference type="EMBL" id="AP012320">
    <property type="protein sequence ID" value="BAL94416.1"/>
    <property type="molecule type" value="Genomic_DNA"/>
</dbReference>
<dbReference type="KEGG" id="rge:RGE_10750"/>
<keyword evidence="6 7" id="KW-0472">Membrane</keyword>
<keyword evidence="3" id="KW-1003">Cell membrane</keyword>
<dbReference type="STRING" id="983917.RGE_10750"/>
<proteinExistence type="inferred from homology"/>
<feature type="transmembrane region" description="Helical" evidence="7">
    <location>
        <begin position="172"/>
        <end position="190"/>
    </location>
</feature>
<feature type="transmembrane region" description="Helical" evidence="7">
    <location>
        <begin position="145"/>
        <end position="166"/>
    </location>
</feature>
<gene>
    <name evidence="8" type="ordered locus">RGE_10750</name>
</gene>
<feature type="transmembrane region" description="Helical" evidence="7">
    <location>
        <begin position="12"/>
        <end position="37"/>
    </location>
</feature>
<feature type="transmembrane region" description="Helical" evidence="7">
    <location>
        <begin position="326"/>
        <end position="343"/>
    </location>
</feature>
<dbReference type="PANTHER" id="PTHR30250">
    <property type="entry name" value="PST FAMILY PREDICTED COLANIC ACID TRANSPORTER"/>
    <property type="match status" value="1"/>
</dbReference>
<protein>
    <submittedName>
        <fullName evidence="8">Polysaccharide biosynthesis family protein</fullName>
    </submittedName>
</protein>
<dbReference type="RefSeq" id="WP_014427287.1">
    <property type="nucleotide sequence ID" value="NC_017075.1"/>
</dbReference>
<evidence type="ECO:0000256" key="1">
    <source>
        <dbReference type="ARBA" id="ARBA00004651"/>
    </source>
</evidence>
<reference evidence="8 9" key="1">
    <citation type="journal article" date="2012" name="J. Bacteriol.">
        <title>Complete genome sequence of phototrophic betaproteobacterium Rubrivivax gelatinosus IL144.</title>
        <authorList>
            <person name="Nagashima S."/>
            <person name="Kamimura A."/>
            <person name="Shimizu T."/>
            <person name="Nakamura-isaki S."/>
            <person name="Aono E."/>
            <person name="Sakamoto K."/>
            <person name="Ichikawa N."/>
            <person name="Nakazawa H."/>
            <person name="Sekine M."/>
            <person name="Yamazaki S."/>
            <person name="Fujita N."/>
            <person name="Shimada K."/>
            <person name="Hanada S."/>
            <person name="Nagashima K.V.P."/>
        </authorList>
    </citation>
    <scope>NUCLEOTIDE SEQUENCE [LARGE SCALE GENOMIC DNA]</scope>
    <source>
        <strain evidence="9">NBRC 100245 / IL144</strain>
    </source>
</reference>
<feature type="transmembrane region" description="Helical" evidence="7">
    <location>
        <begin position="255"/>
        <end position="273"/>
    </location>
</feature>
<evidence type="ECO:0000256" key="7">
    <source>
        <dbReference type="SAM" id="Phobius"/>
    </source>
</evidence>
<evidence type="ECO:0000256" key="3">
    <source>
        <dbReference type="ARBA" id="ARBA00022475"/>
    </source>
</evidence>
<organism evidence="8 9">
    <name type="scientific">Rubrivivax gelatinosus (strain NBRC 100245 / IL144)</name>
    <dbReference type="NCBI Taxonomy" id="983917"/>
    <lineage>
        <taxon>Bacteria</taxon>
        <taxon>Pseudomonadati</taxon>
        <taxon>Pseudomonadota</taxon>
        <taxon>Betaproteobacteria</taxon>
        <taxon>Burkholderiales</taxon>
        <taxon>Sphaerotilaceae</taxon>
        <taxon>Rubrivivax</taxon>
    </lineage>
</organism>
<dbReference type="AlphaFoldDB" id="I0HN29"/>
<evidence type="ECO:0000256" key="2">
    <source>
        <dbReference type="ARBA" id="ARBA00007430"/>
    </source>
</evidence>
<evidence type="ECO:0000256" key="6">
    <source>
        <dbReference type="ARBA" id="ARBA00023136"/>
    </source>
</evidence>
<feature type="transmembrane region" description="Helical" evidence="7">
    <location>
        <begin position="355"/>
        <end position="376"/>
    </location>
</feature>
<evidence type="ECO:0000256" key="5">
    <source>
        <dbReference type="ARBA" id="ARBA00022989"/>
    </source>
</evidence>
<feature type="transmembrane region" description="Helical" evidence="7">
    <location>
        <begin position="113"/>
        <end position="133"/>
    </location>
</feature>
<feature type="transmembrane region" description="Helical" evidence="7">
    <location>
        <begin position="43"/>
        <end position="60"/>
    </location>
</feature>
<keyword evidence="4 7" id="KW-0812">Transmembrane</keyword>
<feature type="transmembrane region" description="Helical" evidence="7">
    <location>
        <begin position="382"/>
        <end position="405"/>
    </location>
</feature>
<evidence type="ECO:0000256" key="4">
    <source>
        <dbReference type="ARBA" id="ARBA00022692"/>
    </source>
</evidence>
<dbReference type="PATRIC" id="fig|983917.3.peg.1050"/>
<accession>I0HN29</accession>
<comment type="subcellular location">
    <subcellularLocation>
        <location evidence="1">Cell membrane</location>
        <topology evidence="1">Multi-pass membrane protein</topology>
    </subcellularLocation>
</comment>
<feature type="transmembrane region" description="Helical" evidence="7">
    <location>
        <begin position="417"/>
        <end position="435"/>
    </location>
</feature>
<dbReference type="Proteomes" id="UP000007883">
    <property type="component" value="Chromosome"/>
</dbReference>
<dbReference type="Pfam" id="PF13440">
    <property type="entry name" value="Polysacc_synt_3"/>
    <property type="match status" value="1"/>
</dbReference>
<keyword evidence="5 7" id="KW-1133">Transmembrane helix</keyword>
<dbReference type="CDD" id="cd13127">
    <property type="entry name" value="MATE_tuaB_like"/>
    <property type="match status" value="1"/>
</dbReference>